<keyword evidence="6" id="KW-1185">Reference proteome</keyword>
<dbReference type="CDD" id="cd00063">
    <property type="entry name" value="FN3"/>
    <property type="match status" value="2"/>
</dbReference>
<dbReference type="Pfam" id="PF00041">
    <property type="entry name" value="fn3"/>
    <property type="match status" value="2"/>
</dbReference>
<dbReference type="SMART" id="SM00060">
    <property type="entry name" value="FN3"/>
    <property type="match status" value="2"/>
</dbReference>
<dbReference type="SUPFAM" id="SSF49785">
    <property type="entry name" value="Galactose-binding domain-like"/>
    <property type="match status" value="2"/>
</dbReference>
<dbReference type="Proteomes" id="UP001310022">
    <property type="component" value="Unassembled WGS sequence"/>
</dbReference>
<protein>
    <submittedName>
        <fullName evidence="5">Uncharacterized protein</fullName>
    </submittedName>
</protein>
<dbReference type="InterPro" id="IPR050964">
    <property type="entry name" value="Striated_Muscle_Regulatory"/>
</dbReference>
<dbReference type="Gene3D" id="2.60.120.260">
    <property type="entry name" value="Galactose-binding domain-like"/>
    <property type="match status" value="2"/>
</dbReference>
<dbReference type="InterPro" id="IPR008979">
    <property type="entry name" value="Galactose-bd-like_sf"/>
</dbReference>
<dbReference type="Gene3D" id="2.60.40.10">
    <property type="entry name" value="Immunoglobulins"/>
    <property type="match status" value="2"/>
</dbReference>
<dbReference type="PANTHER" id="PTHR13817">
    <property type="entry name" value="TITIN"/>
    <property type="match status" value="1"/>
</dbReference>
<evidence type="ECO:0000313" key="5">
    <source>
        <dbReference type="EMBL" id="GJM64347.1"/>
    </source>
</evidence>
<feature type="domain" description="F5/8 type C" evidence="3">
    <location>
        <begin position="285"/>
        <end position="389"/>
    </location>
</feature>
<dbReference type="PANTHER" id="PTHR13817:SF171">
    <property type="entry name" value="STRETCHIN-MLCK, ISOFORM U"/>
    <property type="match status" value="1"/>
</dbReference>
<dbReference type="PROSITE" id="PS50853">
    <property type="entry name" value="FN3"/>
    <property type="match status" value="2"/>
</dbReference>
<name>A0AAN5AN11_9BACT</name>
<dbReference type="AlphaFoldDB" id="A0AAN5AN11"/>
<feature type="compositionally biased region" description="Polar residues" evidence="2">
    <location>
        <begin position="177"/>
        <end position="186"/>
    </location>
</feature>
<feature type="domain" description="Fibronectin type-III" evidence="4">
    <location>
        <begin position="177"/>
        <end position="262"/>
    </location>
</feature>
<sequence length="1085" mass="119080">MKTKLYAIFLLFFCVGHGALVRGEGMSTQTASAYRFLRLTVLDKVGTYDPNIAEIAWVANGTTYPQSNYSVSATVASGSANSAYDKNTGTIWGQLTALPAAITLELNTDIVPSQLQITPAYEGRAAAAFRAEVSADGNNWITATEVSGLKESDWTKGVAKSFSLDLDTNPDTEAPTAPSNLSASNVSTNSVSLSWGASSDNVGVDKYEVYQDNQFLATASNTNYTVSGLQSSSTYNFHVIAKDAAGNASPKSNTLSVTTEGNSGGQSFRYLRVTVLDGTTTYDPNVAQIAWIEQGTTYPKSGYSVSATVSNSTAKNAYDGNLTSLWGTLTSLPASITLDLGSSTTIDPSAIQITPAWEGRAFSSFTAEGSTDGNIWQTLLQVNGLKEGDWQREVAKTFTISQDNTPDTEAPTTPGNLQANAVSSSSIALSWNASTDNVGVTAYDIYQNNNFKASTANTSYTVSGLSANTTYTYYVRAKDAAGNVSNKSNEASATTNAGSTPPSGDFLMGINVHGVNDYEDVMFKNVLKQARPWRTSNSIGGGDNTFEGDKMAVDQDGYPLEVPLVGLQAKGVHTVLLTTKEFHEGKYIVLWDGQGTLDFSGSKVKNEQLVAANRMEVTIEMDGTTAPVFMHIKSSQKGNHVRNIRVLAPGTESSYQQQPFDELFLQELAPFPVLRLMDMGTTNFNNIENWSDRIGENYYSYSTSNGFDGRHDGHFTPYEVMAQLANITDKDIWVCVPHKVGLDRNYLRNMAQVFKDHLNSHLKVYVEYSNETWNGQFTQNGWIYNLNDAEVSSLNFHQKRAYISGICFNEFRSVLGNSRVIRVLGAQRGQSGNNRTMLNQLNGNVDMLSTANYFRPKNQELENLRNLGYAVTLNDLDRETRGTMYNRDMPDLKSDADLAKEFGVELFFYEGGQHLVTLNSQDEKYGDVIVAMQNDDRIYDLTMEWYAYAINDLKVAGGCYFNLASSYSPKNSFGMQEYLGQPLSEAPKKRAVYDILENKNLRVGKPLAMEPGFESQGIYPNPSRGLFRLEEQLKEYQIYNTAGGRIQVKISEEGVLNLSAYPAGMYLLQGVDQHGHSRLFKLIKQ</sequence>
<dbReference type="Pfam" id="PF18962">
    <property type="entry name" value="Por_Secre_tail"/>
    <property type="match status" value="1"/>
</dbReference>
<evidence type="ECO:0000313" key="6">
    <source>
        <dbReference type="Proteomes" id="UP001310022"/>
    </source>
</evidence>
<dbReference type="InterPro" id="IPR026444">
    <property type="entry name" value="Secre_tail"/>
</dbReference>
<dbReference type="NCBIfam" id="TIGR04183">
    <property type="entry name" value="Por_Secre_tail"/>
    <property type="match status" value="1"/>
</dbReference>
<dbReference type="RefSeq" id="WP_338239413.1">
    <property type="nucleotide sequence ID" value="NZ_BQKE01000005.1"/>
</dbReference>
<dbReference type="SUPFAM" id="SSF49265">
    <property type="entry name" value="Fibronectin type III"/>
    <property type="match status" value="2"/>
</dbReference>
<evidence type="ECO:0000259" key="3">
    <source>
        <dbReference type="PROSITE" id="PS50022"/>
    </source>
</evidence>
<keyword evidence="1" id="KW-0677">Repeat</keyword>
<dbReference type="InterPro" id="IPR013783">
    <property type="entry name" value="Ig-like_fold"/>
</dbReference>
<dbReference type="InterPro" id="IPR000421">
    <property type="entry name" value="FA58C"/>
</dbReference>
<accession>A0AAN5AN11</accession>
<dbReference type="InterPro" id="IPR036116">
    <property type="entry name" value="FN3_sf"/>
</dbReference>
<evidence type="ECO:0000256" key="2">
    <source>
        <dbReference type="SAM" id="MobiDB-lite"/>
    </source>
</evidence>
<dbReference type="Pfam" id="PF22633">
    <property type="entry name" value="F5_F8_type_C_2"/>
    <property type="match status" value="1"/>
</dbReference>
<feature type="domain" description="Fibronectin type-III" evidence="4">
    <location>
        <begin position="413"/>
        <end position="498"/>
    </location>
</feature>
<evidence type="ECO:0000259" key="4">
    <source>
        <dbReference type="PROSITE" id="PS50853"/>
    </source>
</evidence>
<dbReference type="InterPro" id="IPR003961">
    <property type="entry name" value="FN3_dom"/>
</dbReference>
<dbReference type="EMBL" id="BQKE01000005">
    <property type="protein sequence ID" value="GJM64347.1"/>
    <property type="molecule type" value="Genomic_DNA"/>
</dbReference>
<reference evidence="5 6" key="1">
    <citation type="submission" date="2021-12" db="EMBL/GenBank/DDBJ databases">
        <title>Genome sequencing of bacteria with rrn-lacking chromosome and rrn-plasmid.</title>
        <authorList>
            <person name="Anda M."/>
            <person name="Iwasaki W."/>
        </authorList>
    </citation>
    <scope>NUCLEOTIDE SEQUENCE [LARGE SCALE GENOMIC DNA]</scope>
    <source>
        <strain evidence="5 6">NBRC 15940</strain>
    </source>
</reference>
<gene>
    <name evidence="5" type="ORF">PEDI_48990</name>
</gene>
<evidence type="ECO:0000256" key="1">
    <source>
        <dbReference type="ARBA" id="ARBA00022737"/>
    </source>
</evidence>
<organism evidence="5 6">
    <name type="scientific">Persicobacter diffluens</name>
    <dbReference type="NCBI Taxonomy" id="981"/>
    <lineage>
        <taxon>Bacteria</taxon>
        <taxon>Pseudomonadati</taxon>
        <taxon>Bacteroidota</taxon>
        <taxon>Cytophagia</taxon>
        <taxon>Cytophagales</taxon>
        <taxon>Persicobacteraceae</taxon>
        <taxon>Persicobacter</taxon>
    </lineage>
</organism>
<feature type="region of interest" description="Disordered" evidence="2">
    <location>
        <begin position="165"/>
        <end position="186"/>
    </location>
</feature>
<proteinExistence type="predicted"/>
<comment type="caution">
    <text evidence="5">The sequence shown here is derived from an EMBL/GenBank/DDBJ whole genome shotgun (WGS) entry which is preliminary data.</text>
</comment>
<dbReference type="PROSITE" id="PS50022">
    <property type="entry name" value="FA58C_3"/>
    <property type="match status" value="1"/>
</dbReference>